<dbReference type="STRING" id="1835702.A0A1F5KZL6"/>
<reference evidence="1 2" key="1">
    <citation type="journal article" date="2016" name="Sci. Rep.">
        <title>Penicillium arizonense, a new, genome sequenced fungal species, reveals a high chemical diversity in secreted metabolites.</title>
        <authorList>
            <person name="Grijseels S."/>
            <person name="Nielsen J.C."/>
            <person name="Randelovic M."/>
            <person name="Nielsen J."/>
            <person name="Nielsen K.F."/>
            <person name="Workman M."/>
            <person name="Frisvad J.C."/>
        </authorList>
    </citation>
    <scope>NUCLEOTIDE SEQUENCE [LARGE SCALE GENOMIC DNA]</scope>
    <source>
        <strain evidence="1 2">CBS 141311</strain>
    </source>
</reference>
<dbReference type="RefSeq" id="XP_022481893.1">
    <property type="nucleotide sequence ID" value="XM_022638251.1"/>
</dbReference>
<protein>
    <submittedName>
        <fullName evidence="1">Uncharacterized protein</fullName>
    </submittedName>
</protein>
<accession>A0A1F5KZL6</accession>
<proteinExistence type="predicted"/>
<comment type="caution">
    <text evidence="1">The sequence shown here is derived from an EMBL/GenBank/DDBJ whole genome shotgun (WGS) entry which is preliminary data.</text>
</comment>
<dbReference type="EMBL" id="LXJU01000279">
    <property type="protein sequence ID" value="OGE46422.1"/>
    <property type="molecule type" value="Genomic_DNA"/>
</dbReference>
<organism evidence="1 2">
    <name type="scientific">Penicillium arizonense</name>
    <dbReference type="NCBI Taxonomy" id="1835702"/>
    <lineage>
        <taxon>Eukaryota</taxon>
        <taxon>Fungi</taxon>
        <taxon>Dikarya</taxon>
        <taxon>Ascomycota</taxon>
        <taxon>Pezizomycotina</taxon>
        <taxon>Eurotiomycetes</taxon>
        <taxon>Eurotiomycetidae</taxon>
        <taxon>Eurotiales</taxon>
        <taxon>Aspergillaceae</taxon>
        <taxon>Penicillium</taxon>
    </lineage>
</organism>
<keyword evidence="2" id="KW-1185">Reference proteome</keyword>
<dbReference type="OrthoDB" id="8121437at2759"/>
<name>A0A1F5KZL6_PENAI</name>
<evidence type="ECO:0000313" key="1">
    <source>
        <dbReference type="EMBL" id="OGE46422.1"/>
    </source>
</evidence>
<gene>
    <name evidence="1" type="ORF">PENARI_c279G12154</name>
</gene>
<dbReference type="Proteomes" id="UP000177622">
    <property type="component" value="Unassembled WGS sequence"/>
</dbReference>
<sequence length="66" mass="7584">MPRKGRKAAKLWSLHPKLHDDVARLLDEEGLQIGFFDADNEETNIEEWDTNVMGRFICQNSGCYSS</sequence>
<feature type="non-terminal residue" evidence="1">
    <location>
        <position position="66"/>
    </location>
</feature>
<dbReference type="AlphaFoldDB" id="A0A1F5KZL6"/>
<dbReference type="GeneID" id="34582985"/>
<evidence type="ECO:0000313" key="2">
    <source>
        <dbReference type="Proteomes" id="UP000177622"/>
    </source>
</evidence>